<evidence type="ECO:0000313" key="1">
    <source>
        <dbReference type="EMBL" id="GMS98322.1"/>
    </source>
</evidence>
<feature type="non-terminal residue" evidence="1">
    <location>
        <position position="1"/>
    </location>
</feature>
<keyword evidence="2" id="KW-1185">Reference proteome</keyword>
<dbReference type="EMBL" id="BTSX01000005">
    <property type="protein sequence ID" value="GMS98322.1"/>
    <property type="molecule type" value="Genomic_DNA"/>
</dbReference>
<organism evidence="1 2">
    <name type="scientific">Pristionchus entomophagus</name>
    <dbReference type="NCBI Taxonomy" id="358040"/>
    <lineage>
        <taxon>Eukaryota</taxon>
        <taxon>Metazoa</taxon>
        <taxon>Ecdysozoa</taxon>
        <taxon>Nematoda</taxon>
        <taxon>Chromadorea</taxon>
        <taxon>Rhabditida</taxon>
        <taxon>Rhabditina</taxon>
        <taxon>Diplogasteromorpha</taxon>
        <taxon>Diplogasteroidea</taxon>
        <taxon>Neodiplogasteridae</taxon>
        <taxon>Pristionchus</taxon>
    </lineage>
</organism>
<sequence>NREGFDSRAYIKIGDDEIAKVNINMQLSFDPNNNGSLDVKKRTNGLFNRYNNGSDTITSVFNTNYFEIRWHPDPTLKPS</sequence>
<proteinExistence type="predicted"/>
<dbReference type="AlphaFoldDB" id="A0AAV5TV97"/>
<feature type="non-terminal residue" evidence="1">
    <location>
        <position position="79"/>
    </location>
</feature>
<name>A0AAV5TV97_9BILA</name>
<dbReference type="Proteomes" id="UP001432027">
    <property type="component" value="Unassembled WGS sequence"/>
</dbReference>
<accession>A0AAV5TV97</accession>
<comment type="caution">
    <text evidence="1">The sequence shown here is derived from an EMBL/GenBank/DDBJ whole genome shotgun (WGS) entry which is preliminary data.</text>
</comment>
<protein>
    <submittedName>
        <fullName evidence="1">Uncharacterized protein</fullName>
    </submittedName>
</protein>
<evidence type="ECO:0000313" key="2">
    <source>
        <dbReference type="Proteomes" id="UP001432027"/>
    </source>
</evidence>
<reference evidence="1" key="1">
    <citation type="submission" date="2023-10" db="EMBL/GenBank/DDBJ databases">
        <title>Genome assembly of Pristionchus species.</title>
        <authorList>
            <person name="Yoshida K."/>
            <person name="Sommer R.J."/>
        </authorList>
    </citation>
    <scope>NUCLEOTIDE SEQUENCE</scope>
    <source>
        <strain evidence="1">RS0144</strain>
    </source>
</reference>
<gene>
    <name evidence="1" type="ORF">PENTCL1PPCAC_20497</name>
</gene>